<dbReference type="RefSeq" id="WP_189402775.1">
    <property type="nucleotide sequence ID" value="NZ_BMXA01000008.1"/>
</dbReference>
<gene>
    <name evidence="1" type="ORF">GCM10008090_32600</name>
</gene>
<name>A0A918S4H2_9GAMM</name>
<sequence length="466" mass="51233">MKNRFLLGVVVYLISPAIWAQMVNFSGAVNRAPGDSAEYPLSVELEIIADPYNPASSRIVPITIPAGRSSTSYSVSVPWTDADKGLGYFVLDLRCMNGCDQGNARTGTVHFRDAHGNQERFGEHDRRSSYIANFTLIHMYSYLRGEVSLPMAQQATDAIELAVFVDRRWGFSDIWFLSRFTQTVQIERGQASASFRVPITLTPYGSGHTYTLMVGYQCASATCRAHGLTAQAWMVKQAHDNAPYEMTTAVSSAYKFTVPDPILETALNGLVALDQDNYEFRLPTNLTLVKRREVQLNLLRGPAQKLTSPVRGQVLVYKEQHRVHCGLDQNYGVWTGAQENCELDNLSFLVPDGLQSEPVLISSTDFAVPPGQASTTLGVLVEPLNQSTAVLNQSPSNADTQTIAIICDSGCGLLQPGRRYFSKSARLTLSESATGGYFTLSSELQPVEITLGLLLAMPWLDLLLDE</sequence>
<evidence type="ECO:0000313" key="1">
    <source>
        <dbReference type="EMBL" id="GHA20169.1"/>
    </source>
</evidence>
<protein>
    <submittedName>
        <fullName evidence="1">Uncharacterized protein</fullName>
    </submittedName>
</protein>
<comment type="caution">
    <text evidence="1">The sequence shown here is derived from an EMBL/GenBank/DDBJ whole genome shotgun (WGS) entry which is preliminary data.</text>
</comment>
<reference evidence="1" key="2">
    <citation type="submission" date="2020-09" db="EMBL/GenBank/DDBJ databases">
        <authorList>
            <person name="Sun Q."/>
            <person name="Kim S."/>
        </authorList>
    </citation>
    <scope>NUCLEOTIDE SEQUENCE</scope>
    <source>
        <strain evidence="1">KCTC 12711</strain>
    </source>
</reference>
<evidence type="ECO:0000313" key="2">
    <source>
        <dbReference type="Proteomes" id="UP000614811"/>
    </source>
</evidence>
<proteinExistence type="predicted"/>
<dbReference type="Proteomes" id="UP000614811">
    <property type="component" value="Unassembled WGS sequence"/>
</dbReference>
<organism evidence="1 2">
    <name type="scientific">Arenicella chitinivorans</name>
    <dbReference type="NCBI Taxonomy" id="1329800"/>
    <lineage>
        <taxon>Bacteria</taxon>
        <taxon>Pseudomonadati</taxon>
        <taxon>Pseudomonadota</taxon>
        <taxon>Gammaproteobacteria</taxon>
        <taxon>Arenicellales</taxon>
        <taxon>Arenicellaceae</taxon>
        <taxon>Arenicella</taxon>
    </lineage>
</organism>
<reference evidence="1" key="1">
    <citation type="journal article" date="2014" name="Int. J. Syst. Evol. Microbiol.">
        <title>Complete genome sequence of Corynebacterium casei LMG S-19264T (=DSM 44701T), isolated from a smear-ripened cheese.</title>
        <authorList>
            <consortium name="US DOE Joint Genome Institute (JGI-PGF)"/>
            <person name="Walter F."/>
            <person name="Albersmeier A."/>
            <person name="Kalinowski J."/>
            <person name="Ruckert C."/>
        </authorList>
    </citation>
    <scope>NUCLEOTIDE SEQUENCE</scope>
    <source>
        <strain evidence="1">KCTC 12711</strain>
    </source>
</reference>
<dbReference type="EMBL" id="BMXA01000008">
    <property type="protein sequence ID" value="GHA20169.1"/>
    <property type="molecule type" value="Genomic_DNA"/>
</dbReference>
<accession>A0A918S4H2</accession>
<dbReference type="AlphaFoldDB" id="A0A918S4H2"/>
<keyword evidence="2" id="KW-1185">Reference proteome</keyword>